<comment type="subcellular location">
    <subcellularLocation>
        <location evidence="2">Mitochondrion inner membrane</location>
        <topology evidence="2">Single-pass membrane protein</topology>
    </subcellularLocation>
</comment>
<dbReference type="GO" id="GO:0006397">
    <property type="term" value="P:mRNA processing"/>
    <property type="evidence" value="ECO:0007669"/>
    <property type="project" value="UniProtKB-UniRule"/>
</dbReference>
<dbReference type="Gene3D" id="3.30.70.330">
    <property type="match status" value="1"/>
</dbReference>
<evidence type="ECO:0000313" key="4">
    <source>
        <dbReference type="EMBL" id="KAJ1970412.1"/>
    </source>
</evidence>
<dbReference type="PANTHER" id="PTHR32198">
    <property type="entry name" value="MITOCHONDRIAL ESCAPE PROTEIN 2"/>
    <property type="match status" value="1"/>
</dbReference>
<dbReference type="InterPro" id="IPR012677">
    <property type="entry name" value="Nucleotide-bd_a/b_plait_sf"/>
</dbReference>
<dbReference type="InterPro" id="IPR039627">
    <property type="entry name" value="Yme2_C"/>
</dbReference>
<dbReference type="AlphaFoldDB" id="A0A9W8EAM5"/>
<comment type="caution">
    <text evidence="4">The sequence shown here is derived from an EMBL/GenBank/DDBJ whole genome shotgun (WGS) entry which is preliminary data.</text>
</comment>
<dbReference type="Proteomes" id="UP001151582">
    <property type="component" value="Unassembled WGS sequence"/>
</dbReference>
<keyword evidence="2" id="KW-0507">mRNA processing</keyword>
<dbReference type="OrthoDB" id="10267654at2759"/>
<keyword evidence="2" id="KW-0999">Mitochondrion inner membrane</keyword>
<keyword evidence="5" id="KW-1185">Reference proteome</keyword>
<accession>A0A9W8EAM5</accession>
<keyword evidence="2" id="KW-0472">Membrane</keyword>
<feature type="domain" description="RRM" evidence="3">
    <location>
        <begin position="167"/>
        <end position="244"/>
    </location>
</feature>
<organism evidence="4 5">
    <name type="scientific">Dimargaris verticillata</name>
    <dbReference type="NCBI Taxonomy" id="2761393"/>
    <lineage>
        <taxon>Eukaryota</taxon>
        <taxon>Fungi</taxon>
        <taxon>Fungi incertae sedis</taxon>
        <taxon>Zoopagomycota</taxon>
        <taxon>Kickxellomycotina</taxon>
        <taxon>Dimargaritomycetes</taxon>
        <taxon>Dimargaritales</taxon>
        <taxon>Dimargaritaceae</taxon>
        <taxon>Dimargaris</taxon>
    </lineage>
</organism>
<keyword evidence="2" id="KW-0496">Mitochondrion</keyword>
<dbReference type="PROSITE" id="PS50102">
    <property type="entry name" value="RRM"/>
    <property type="match status" value="1"/>
</dbReference>
<name>A0A9W8EAM5_9FUNG</name>
<dbReference type="SMART" id="SM00360">
    <property type="entry name" value="RRM"/>
    <property type="match status" value="1"/>
</dbReference>
<sequence>MFRHSTALGKTLSIRPQPSRGLLRHFANSRFAESAEVTVYFDNVYPLKLGRFDPRGLCFRQANAELAHGVERNLLSQDILREYTVASVKSRFKEGGLLVQLHRNPTTSPSEEHDLSATLDPEALEQRLQSYLSTQTTRRWFNGQAMRCFVVQGRPFTEDLINWYPSSRLKVEFIGPDVSVEALYRRFRPFGRIFDVTIHPPAIANAPRYAVVQYTRIRSATTARNCLHGVKLHDTQLRISYERIMRQKYIWNWLTSHPRLVLPFLAGALVGIIY</sequence>
<dbReference type="GO" id="GO:0003723">
    <property type="term" value="F:RNA binding"/>
    <property type="evidence" value="ECO:0007669"/>
    <property type="project" value="UniProtKB-UniRule"/>
</dbReference>
<evidence type="ECO:0000256" key="1">
    <source>
        <dbReference type="PROSITE-ProRule" id="PRU00176"/>
    </source>
</evidence>
<dbReference type="SUPFAM" id="SSF54928">
    <property type="entry name" value="RNA-binding domain, RBD"/>
    <property type="match status" value="1"/>
</dbReference>
<dbReference type="InterPro" id="IPR000504">
    <property type="entry name" value="RRM_dom"/>
</dbReference>
<dbReference type="EMBL" id="JANBQB010001786">
    <property type="protein sequence ID" value="KAJ1970412.1"/>
    <property type="molecule type" value="Genomic_DNA"/>
</dbReference>
<dbReference type="GO" id="GO:0005743">
    <property type="term" value="C:mitochondrial inner membrane"/>
    <property type="evidence" value="ECO:0007669"/>
    <property type="project" value="UniProtKB-SubCell"/>
</dbReference>
<evidence type="ECO:0000256" key="2">
    <source>
        <dbReference type="RuleBase" id="RU367108"/>
    </source>
</evidence>
<protein>
    <recommendedName>
        <fullName evidence="2">Mitochondrial escape protein 2</fullName>
    </recommendedName>
</protein>
<comment type="similarity">
    <text evidence="2">Belongs to the YME2 family.</text>
</comment>
<comment type="function">
    <text evidence="2">Plays a role in maintaining the mitochondrial genome and in controlling the mtDNA escape. Involved in the regulation of mtDNA nucleotide structure and number. May have a dispensable role in early maturation of pre-rRNA.</text>
</comment>
<feature type="non-terminal residue" evidence="4">
    <location>
        <position position="274"/>
    </location>
</feature>
<dbReference type="PANTHER" id="PTHR32198:SF2">
    <property type="entry name" value="MITOCHONDRIAL ESCAPE PROTEIN 2"/>
    <property type="match status" value="1"/>
</dbReference>
<dbReference type="InterPro" id="IPR035979">
    <property type="entry name" value="RBD_domain_sf"/>
</dbReference>
<evidence type="ECO:0000313" key="5">
    <source>
        <dbReference type="Proteomes" id="UP001151582"/>
    </source>
</evidence>
<proteinExistence type="inferred from homology"/>
<evidence type="ECO:0000259" key="3">
    <source>
        <dbReference type="PROSITE" id="PS50102"/>
    </source>
</evidence>
<dbReference type="Pfam" id="PF00076">
    <property type="entry name" value="RRM_1"/>
    <property type="match status" value="1"/>
</dbReference>
<gene>
    <name evidence="4" type="primary">YME2_2</name>
    <name evidence="4" type="ORF">H4R34_006065</name>
</gene>
<reference evidence="4" key="1">
    <citation type="submission" date="2022-07" db="EMBL/GenBank/DDBJ databases">
        <title>Phylogenomic reconstructions and comparative analyses of Kickxellomycotina fungi.</title>
        <authorList>
            <person name="Reynolds N.K."/>
            <person name="Stajich J.E."/>
            <person name="Barry K."/>
            <person name="Grigoriev I.V."/>
            <person name="Crous P."/>
            <person name="Smith M.E."/>
        </authorList>
    </citation>
    <scope>NUCLEOTIDE SEQUENCE</scope>
    <source>
        <strain evidence="4">RSA 567</strain>
    </source>
</reference>
<keyword evidence="1 2" id="KW-0694">RNA-binding</keyword>